<protein>
    <submittedName>
        <fullName evidence="2">Short chain dehydrogenase family protein</fullName>
    </submittedName>
</protein>
<dbReference type="SUPFAM" id="SSF51735">
    <property type="entry name" value="NAD(P)-binding Rossmann-fold domains"/>
    <property type="match status" value="1"/>
</dbReference>
<gene>
    <name evidence="2" type="ORF">I553_7750</name>
</gene>
<organism evidence="2">
    <name type="scientific">Mycobacterium xenopi 4042</name>
    <dbReference type="NCBI Taxonomy" id="1299334"/>
    <lineage>
        <taxon>Bacteria</taxon>
        <taxon>Bacillati</taxon>
        <taxon>Actinomycetota</taxon>
        <taxon>Actinomycetes</taxon>
        <taxon>Mycobacteriales</taxon>
        <taxon>Mycobacteriaceae</taxon>
        <taxon>Mycobacterium</taxon>
    </lineage>
</organism>
<dbReference type="InterPro" id="IPR036291">
    <property type="entry name" value="NAD(P)-bd_dom_sf"/>
</dbReference>
<dbReference type="PATRIC" id="fig|1299334.3.peg.5125"/>
<name>X8ARD1_MYCXE</name>
<dbReference type="InterPro" id="IPR013968">
    <property type="entry name" value="PKS_KR"/>
</dbReference>
<dbReference type="EMBL" id="JAOB01000047">
    <property type="protein sequence ID" value="EUA33340.1"/>
    <property type="molecule type" value="Genomic_DNA"/>
</dbReference>
<sequence>MVITGGSGVIGRRYARHCIEHGARRLTLLSRKGLSSAQLDCLADGYAAEVHARGATSPIATRCPLLLPNTPVTARRCWSTPPVQPVSRRTTRSRAQIWIRFSPRE</sequence>
<comment type="caution">
    <text evidence="2">The sequence shown here is derived from an EMBL/GenBank/DDBJ whole genome shotgun (WGS) entry which is preliminary data.</text>
</comment>
<proteinExistence type="predicted"/>
<accession>X8ARD1</accession>
<evidence type="ECO:0000313" key="2">
    <source>
        <dbReference type="EMBL" id="EUA33340.1"/>
    </source>
</evidence>
<dbReference type="Gene3D" id="3.40.50.720">
    <property type="entry name" value="NAD(P)-binding Rossmann-like Domain"/>
    <property type="match status" value="1"/>
</dbReference>
<dbReference type="Pfam" id="PF08659">
    <property type="entry name" value="KR"/>
    <property type="match status" value="1"/>
</dbReference>
<reference evidence="2" key="1">
    <citation type="submission" date="2014-01" db="EMBL/GenBank/DDBJ databases">
        <authorList>
            <person name="Brown-Elliot B."/>
            <person name="Wallace R."/>
            <person name="Lenaerts A."/>
            <person name="Ordway D."/>
            <person name="DeGroote M.A."/>
            <person name="Parker T."/>
            <person name="Sizemore C."/>
            <person name="Tallon L.J."/>
            <person name="Sadzewicz L.K."/>
            <person name="Sengamalay N."/>
            <person name="Fraser C.M."/>
            <person name="Hine E."/>
            <person name="Shefchek K.A."/>
            <person name="Das S.P."/>
            <person name="Tettelin H."/>
        </authorList>
    </citation>
    <scope>NUCLEOTIDE SEQUENCE [LARGE SCALE GENOMIC DNA]</scope>
    <source>
        <strain evidence="2">4042</strain>
    </source>
</reference>
<feature type="domain" description="Ketoreductase (KR)" evidence="1">
    <location>
        <begin position="2"/>
        <end position="41"/>
    </location>
</feature>
<evidence type="ECO:0000259" key="1">
    <source>
        <dbReference type="Pfam" id="PF08659"/>
    </source>
</evidence>
<dbReference type="AlphaFoldDB" id="X8ARD1"/>